<evidence type="ECO:0000259" key="4">
    <source>
        <dbReference type="Pfam" id="PF02234"/>
    </source>
</evidence>
<evidence type="ECO:0000256" key="2">
    <source>
        <dbReference type="ARBA" id="ARBA00023013"/>
    </source>
</evidence>
<dbReference type="GO" id="GO:0005634">
    <property type="term" value="C:nucleus"/>
    <property type="evidence" value="ECO:0007669"/>
    <property type="project" value="InterPro"/>
</dbReference>
<dbReference type="AlphaFoldDB" id="A0A7R8WKF1"/>
<evidence type="ECO:0000313" key="5">
    <source>
        <dbReference type="EMBL" id="CAD7230677.1"/>
    </source>
</evidence>
<feature type="compositionally biased region" description="Low complexity" evidence="3">
    <location>
        <begin position="149"/>
        <end position="168"/>
    </location>
</feature>
<dbReference type="Gene3D" id="4.10.365.10">
    <property type="entry name" value="p27"/>
    <property type="match status" value="1"/>
</dbReference>
<protein>
    <recommendedName>
        <fullName evidence="4">Cyclin-dependent kinase inhibitor domain-containing protein</fullName>
    </recommendedName>
</protein>
<evidence type="ECO:0000256" key="1">
    <source>
        <dbReference type="ARBA" id="ARBA00006726"/>
    </source>
</evidence>
<feature type="region of interest" description="Disordered" evidence="3">
    <location>
        <begin position="116"/>
        <end position="199"/>
    </location>
</feature>
<dbReference type="InterPro" id="IPR003175">
    <property type="entry name" value="CDI_dom"/>
</dbReference>
<dbReference type="GO" id="GO:0004861">
    <property type="term" value="F:cyclin-dependent protein serine/threonine kinase inhibitor activity"/>
    <property type="evidence" value="ECO:0007669"/>
    <property type="project" value="InterPro"/>
</dbReference>
<dbReference type="GO" id="GO:0051726">
    <property type="term" value="P:regulation of cell cycle"/>
    <property type="evidence" value="ECO:0007669"/>
    <property type="project" value="InterPro"/>
</dbReference>
<reference evidence="5" key="1">
    <citation type="submission" date="2020-11" db="EMBL/GenBank/DDBJ databases">
        <authorList>
            <person name="Tran Van P."/>
        </authorList>
    </citation>
    <scope>NUCLEOTIDE SEQUENCE</scope>
</reference>
<dbReference type="InterPro" id="IPR044898">
    <property type="entry name" value="CDI_dom_sf"/>
</dbReference>
<gene>
    <name evidence="5" type="ORF">CTOB1V02_LOCUS8535</name>
</gene>
<dbReference type="EMBL" id="OB662874">
    <property type="protein sequence ID" value="CAD7230677.1"/>
    <property type="molecule type" value="Genomic_DNA"/>
</dbReference>
<keyword evidence="2" id="KW-0649">Protein kinase inhibitor</keyword>
<dbReference type="Pfam" id="PF02234">
    <property type="entry name" value="CDI"/>
    <property type="match status" value="1"/>
</dbReference>
<accession>A0A7R8WKF1</accession>
<dbReference type="OrthoDB" id="9940972at2759"/>
<feature type="compositionally biased region" description="Pro residues" evidence="3">
    <location>
        <begin position="137"/>
        <end position="148"/>
    </location>
</feature>
<evidence type="ECO:0000256" key="3">
    <source>
        <dbReference type="SAM" id="MobiDB-lite"/>
    </source>
</evidence>
<comment type="similarity">
    <text evidence="1">Belongs to the CDI family.</text>
</comment>
<name>A0A7R8WKF1_9CRUS</name>
<proteinExistence type="inferred from homology"/>
<feature type="compositionally biased region" description="Basic and acidic residues" evidence="3">
    <location>
        <begin position="187"/>
        <end position="199"/>
    </location>
</feature>
<organism evidence="5">
    <name type="scientific">Cyprideis torosa</name>
    <dbReference type="NCBI Taxonomy" id="163714"/>
    <lineage>
        <taxon>Eukaryota</taxon>
        <taxon>Metazoa</taxon>
        <taxon>Ecdysozoa</taxon>
        <taxon>Arthropoda</taxon>
        <taxon>Crustacea</taxon>
        <taxon>Oligostraca</taxon>
        <taxon>Ostracoda</taxon>
        <taxon>Podocopa</taxon>
        <taxon>Podocopida</taxon>
        <taxon>Cytherocopina</taxon>
        <taxon>Cytheroidea</taxon>
        <taxon>Cytherideidae</taxon>
        <taxon>Cyprideis</taxon>
    </lineage>
</organism>
<sequence length="199" mass="22294">MKRPMADPGDVPQGFLTTVTVGELRRILFPRASKSPRRSLFEADTNASSMSTMEFLEEELRREREEQRKKWDFDFESMIPMQGGRFQWVKEAVPLPPGQDLVSFDEPALSDLIRSEDNYDENLDPRYLPPAVDSMPSTPPPLPIPPQAPESSGSSSTSTSSLRQSLLTEHMSVRKRPSVSAASDSSELPREKRAPSNSD</sequence>
<feature type="domain" description="Cyclin-dependent kinase inhibitor" evidence="4">
    <location>
        <begin position="53"/>
        <end position="90"/>
    </location>
</feature>